<comment type="subcellular location">
    <subcellularLocation>
        <location evidence="1">Cell inner membrane</location>
        <topology evidence="1">Multi-pass membrane protein</topology>
    </subcellularLocation>
    <subcellularLocation>
        <location evidence="8">Cell membrane</location>
        <topology evidence="8">Multi-pass membrane protein</topology>
    </subcellularLocation>
</comment>
<sequence length="321" mass="35021">MGYNWNWGVLLQPVATGEGATYIGWILHGLMLTAALTFSAWLLALLVGTCFGILRAWPSRLCDAIGATYVSLFRNVPLIVQFFIWFFVVPEVLPTAIGDWIKSITPSTQVFVVSVLALGFFTGARICEQVRAGIAALPDGQTQAAHALGLTLPQAFLLVRAVPLVMLLLWFFLIVPQILRTVFGLSPSVDIRLVSAMVAFVLLESAFFAEIIRAGILGLSKGQFHAAAALGMGRYQAMRYIILPQAFRAMLPIMMTQCIVIFQDTSLVYVISLGDFFRNTVSIGERDGTLVPMLLLAGAVYWVICSGLSGLVRALQKRTAT</sequence>
<evidence type="ECO:0000313" key="11">
    <source>
        <dbReference type="Proteomes" id="UP000190130"/>
    </source>
</evidence>
<dbReference type="InterPro" id="IPR043429">
    <property type="entry name" value="ArtM/GltK/GlnP/TcyL/YhdX-like"/>
</dbReference>
<dbReference type="GO" id="GO:0043190">
    <property type="term" value="C:ATP-binding cassette (ABC) transporter complex"/>
    <property type="evidence" value="ECO:0007669"/>
    <property type="project" value="InterPro"/>
</dbReference>
<feature type="transmembrane region" description="Helical" evidence="8">
    <location>
        <begin position="291"/>
        <end position="312"/>
    </location>
</feature>
<dbReference type="PANTHER" id="PTHR30614">
    <property type="entry name" value="MEMBRANE COMPONENT OF AMINO ACID ABC TRANSPORTER"/>
    <property type="match status" value="1"/>
</dbReference>
<dbReference type="InterPro" id="IPR035906">
    <property type="entry name" value="MetI-like_sf"/>
</dbReference>
<keyword evidence="7 8" id="KW-0472">Membrane</keyword>
<dbReference type="CDD" id="cd06261">
    <property type="entry name" value="TM_PBP2"/>
    <property type="match status" value="2"/>
</dbReference>
<dbReference type="PROSITE" id="PS50928">
    <property type="entry name" value="ABC_TM1"/>
    <property type="match status" value="1"/>
</dbReference>
<dbReference type="SUPFAM" id="SSF161098">
    <property type="entry name" value="MetI-like"/>
    <property type="match status" value="2"/>
</dbReference>
<dbReference type="Gene3D" id="1.10.3720.10">
    <property type="entry name" value="MetI-like"/>
    <property type="match status" value="2"/>
</dbReference>
<keyword evidence="6 8" id="KW-1133">Transmembrane helix</keyword>
<dbReference type="InterPro" id="IPR010065">
    <property type="entry name" value="AA_ABC_transptr_permease_3TM"/>
</dbReference>
<dbReference type="GO" id="GO:0006865">
    <property type="term" value="P:amino acid transport"/>
    <property type="evidence" value="ECO:0007669"/>
    <property type="project" value="TreeGrafter"/>
</dbReference>
<evidence type="ECO:0000256" key="5">
    <source>
        <dbReference type="ARBA" id="ARBA00022692"/>
    </source>
</evidence>
<accession>A0A1T5DY64</accession>
<evidence type="ECO:0000259" key="9">
    <source>
        <dbReference type="PROSITE" id="PS50928"/>
    </source>
</evidence>
<dbReference type="PANTHER" id="PTHR30614:SF1">
    <property type="entry name" value="GLUTAMATE_ASPARTATE IMPORT PERMEASE PROTEIN GLTK"/>
    <property type="match status" value="1"/>
</dbReference>
<dbReference type="AlphaFoldDB" id="A0A1T5DY64"/>
<feature type="transmembrane region" description="Helical" evidence="8">
    <location>
        <begin position="249"/>
        <end position="271"/>
    </location>
</feature>
<evidence type="ECO:0000256" key="7">
    <source>
        <dbReference type="ARBA" id="ARBA00023136"/>
    </source>
</evidence>
<dbReference type="OrthoDB" id="7341446at2"/>
<name>A0A1T5DY64_9HYPH</name>
<evidence type="ECO:0000313" key="10">
    <source>
        <dbReference type="EMBL" id="SKB76509.1"/>
    </source>
</evidence>
<keyword evidence="3 8" id="KW-0813">Transport</keyword>
<reference evidence="10 11" key="1">
    <citation type="submission" date="2017-02" db="EMBL/GenBank/DDBJ databases">
        <authorList>
            <person name="Peterson S.W."/>
        </authorList>
    </citation>
    <scope>NUCLEOTIDE SEQUENCE [LARGE SCALE GENOMIC DNA]</scope>
    <source>
        <strain evidence="10 11">DSM 9653</strain>
    </source>
</reference>
<comment type="similarity">
    <text evidence="2">Belongs to the binding-protein-dependent transport system permease family. HisMQ subfamily.</text>
</comment>
<evidence type="ECO:0000256" key="2">
    <source>
        <dbReference type="ARBA" id="ARBA00010072"/>
    </source>
</evidence>
<evidence type="ECO:0000256" key="6">
    <source>
        <dbReference type="ARBA" id="ARBA00022989"/>
    </source>
</evidence>
<feature type="transmembrane region" description="Helical" evidence="8">
    <location>
        <begin position="25"/>
        <end position="54"/>
    </location>
</feature>
<proteinExistence type="inferred from homology"/>
<evidence type="ECO:0000256" key="4">
    <source>
        <dbReference type="ARBA" id="ARBA00022475"/>
    </source>
</evidence>
<dbReference type="NCBIfam" id="TIGR01726">
    <property type="entry name" value="HEQRo_perm_3TM"/>
    <property type="match status" value="1"/>
</dbReference>
<dbReference type="Proteomes" id="UP000190130">
    <property type="component" value="Unassembled WGS sequence"/>
</dbReference>
<dbReference type="RefSeq" id="WP_079591470.1">
    <property type="nucleotide sequence ID" value="NZ_FUYX01000005.1"/>
</dbReference>
<feature type="transmembrane region" description="Helical" evidence="8">
    <location>
        <begin position="108"/>
        <end position="127"/>
    </location>
</feature>
<evidence type="ECO:0000256" key="8">
    <source>
        <dbReference type="RuleBase" id="RU363032"/>
    </source>
</evidence>
<evidence type="ECO:0000256" key="1">
    <source>
        <dbReference type="ARBA" id="ARBA00004429"/>
    </source>
</evidence>
<protein>
    <submittedName>
        <fullName evidence="10">Binding-protein-dependent transport system inner membrane component</fullName>
    </submittedName>
</protein>
<feature type="transmembrane region" description="Helical" evidence="8">
    <location>
        <begin position="191"/>
        <end position="212"/>
    </location>
</feature>
<dbReference type="GO" id="GO:0022857">
    <property type="term" value="F:transmembrane transporter activity"/>
    <property type="evidence" value="ECO:0007669"/>
    <property type="project" value="InterPro"/>
</dbReference>
<dbReference type="InterPro" id="IPR000515">
    <property type="entry name" value="MetI-like"/>
</dbReference>
<gene>
    <name evidence="10" type="ORF">SAMN05660750_02192</name>
</gene>
<feature type="transmembrane region" description="Helical" evidence="8">
    <location>
        <begin position="66"/>
        <end position="88"/>
    </location>
</feature>
<dbReference type="EMBL" id="FUYX01000005">
    <property type="protein sequence ID" value="SKB76509.1"/>
    <property type="molecule type" value="Genomic_DNA"/>
</dbReference>
<keyword evidence="5 8" id="KW-0812">Transmembrane</keyword>
<keyword evidence="4" id="KW-1003">Cell membrane</keyword>
<feature type="domain" description="ABC transmembrane type-1" evidence="9">
    <location>
        <begin position="30"/>
        <end position="312"/>
    </location>
</feature>
<dbReference type="Pfam" id="PF00528">
    <property type="entry name" value="BPD_transp_1"/>
    <property type="match status" value="1"/>
</dbReference>
<feature type="transmembrane region" description="Helical" evidence="8">
    <location>
        <begin position="157"/>
        <end position="179"/>
    </location>
</feature>
<evidence type="ECO:0000256" key="3">
    <source>
        <dbReference type="ARBA" id="ARBA00022448"/>
    </source>
</evidence>
<organism evidence="10 11">
    <name type="scientific">Bosea thiooxidans</name>
    <dbReference type="NCBI Taxonomy" id="53254"/>
    <lineage>
        <taxon>Bacteria</taxon>
        <taxon>Pseudomonadati</taxon>
        <taxon>Pseudomonadota</taxon>
        <taxon>Alphaproteobacteria</taxon>
        <taxon>Hyphomicrobiales</taxon>
        <taxon>Boseaceae</taxon>
        <taxon>Bosea</taxon>
    </lineage>
</organism>